<proteinExistence type="predicted"/>
<comment type="caution">
    <text evidence="1">The sequence shown here is derived from an EMBL/GenBank/DDBJ whole genome shotgun (WGS) entry which is preliminary data.</text>
</comment>
<dbReference type="AlphaFoldDB" id="A0A1S8SY44"/>
<evidence type="ECO:0000313" key="2">
    <source>
        <dbReference type="Proteomes" id="UP000190890"/>
    </source>
</evidence>
<dbReference type="EMBL" id="LZZM01000242">
    <property type="protein sequence ID" value="OOM70301.1"/>
    <property type="molecule type" value="Genomic_DNA"/>
</dbReference>
<gene>
    <name evidence="1" type="ORF">CLPUN_52600</name>
</gene>
<evidence type="ECO:0000313" key="1">
    <source>
        <dbReference type="EMBL" id="OOM70301.1"/>
    </source>
</evidence>
<dbReference type="RefSeq" id="WP_143329136.1">
    <property type="nucleotide sequence ID" value="NZ_LZZM01000242.1"/>
</dbReference>
<sequence length="50" mass="5817">MISKKNTKVTTIISKEVYKKIAEEAAYEDRTISNMVAKIIKDHYNIKEND</sequence>
<keyword evidence="2" id="KW-1185">Reference proteome</keyword>
<accession>A0A1S8SY44</accession>
<organism evidence="1 2">
    <name type="scientific">Clostridium puniceum</name>
    <dbReference type="NCBI Taxonomy" id="29367"/>
    <lineage>
        <taxon>Bacteria</taxon>
        <taxon>Bacillati</taxon>
        <taxon>Bacillota</taxon>
        <taxon>Clostridia</taxon>
        <taxon>Eubacteriales</taxon>
        <taxon>Clostridiaceae</taxon>
        <taxon>Clostridium</taxon>
    </lineage>
</organism>
<protein>
    <submittedName>
        <fullName evidence="1">Uncharacterized protein</fullName>
    </submittedName>
</protein>
<reference evidence="1 2" key="1">
    <citation type="submission" date="2016-05" db="EMBL/GenBank/DDBJ databases">
        <title>Microbial solvent formation.</title>
        <authorList>
            <person name="Poehlein A."/>
            <person name="Montoya Solano J.D."/>
            <person name="Flitsch S."/>
            <person name="Krabben P."/>
            <person name="Duerre P."/>
            <person name="Daniel R."/>
        </authorList>
    </citation>
    <scope>NUCLEOTIDE SEQUENCE [LARGE SCALE GENOMIC DNA]</scope>
    <source>
        <strain evidence="1 2">DSM 2619</strain>
    </source>
</reference>
<dbReference type="Proteomes" id="UP000190890">
    <property type="component" value="Unassembled WGS sequence"/>
</dbReference>
<name>A0A1S8SY44_9CLOT</name>